<name>A0ABN7W7I0_GIGMA</name>
<protein>
    <submittedName>
        <fullName evidence="1">8525_t:CDS:1</fullName>
    </submittedName>
</protein>
<reference evidence="1 2" key="1">
    <citation type="submission" date="2021-06" db="EMBL/GenBank/DDBJ databases">
        <authorList>
            <person name="Kallberg Y."/>
            <person name="Tangrot J."/>
            <person name="Rosling A."/>
        </authorList>
    </citation>
    <scope>NUCLEOTIDE SEQUENCE [LARGE SCALE GENOMIC DNA]</scope>
    <source>
        <strain evidence="1 2">120-4 pot B 10/14</strain>
    </source>
</reference>
<organism evidence="1 2">
    <name type="scientific">Gigaspora margarita</name>
    <dbReference type="NCBI Taxonomy" id="4874"/>
    <lineage>
        <taxon>Eukaryota</taxon>
        <taxon>Fungi</taxon>
        <taxon>Fungi incertae sedis</taxon>
        <taxon>Mucoromycota</taxon>
        <taxon>Glomeromycotina</taxon>
        <taxon>Glomeromycetes</taxon>
        <taxon>Diversisporales</taxon>
        <taxon>Gigasporaceae</taxon>
        <taxon>Gigaspora</taxon>
    </lineage>
</organism>
<feature type="non-terminal residue" evidence="1">
    <location>
        <position position="99"/>
    </location>
</feature>
<gene>
    <name evidence="1" type="ORF">GMARGA_LOCUS27376</name>
</gene>
<dbReference type="Proteomes" id="UP000789901">
    <property type="component" value="Unassembled WGS sequence"/>
</dbReference>
<keyword evidence="2" id="KW-1185">Reference proteome</keyword>
<evidence type="ECO:0000313" key="2">
    <source>
        <dbReference type="Proteomes" id="UP000789901"/>
    </source>
</evidence>
<accession>A0ABN7W7I0</accession>
<comment type="caution">
    <text evidence="1">The sequence shown here is derived from an EMBL/GenBank/DDBJ whole genome shotgun (WGS) entry which is preliminary data.</text>
</comment>
<evidence type="ECO:0000313" key="1">
    <source>
        <dbReference type="EMBL" id="CAG8819701.1"/>
    </source>
</evidence>
<sequence length="99" mass="11881">MSKPQETPYGSEKECIIDFLKYLTNQLTYYKEELDAVIHPDCYIVVVHNIKMNMPKVVFRIQDWVDYYECIITNPEIKNLVNEFKDLSHTIHTNFTQKY</sequence>
<proteinExistence type="predicted"/>
<dbReference type="EMBL" id="CAJVQB010033386">
    <property type="protein sequence ID" value="CAG8819701.1"/>
    <property type="molecule type" value="Genomic_DNA"/>
</dbReference>